<comment type="caution">
    <text evidence="2">The sequence shown here is derived from an EMBL/GenBank/DDBJ whole genome shotgun (WGS) entry which is preliminary data.</text>
</comment>
<dbReference type="RefSeq" id="WP_408076703.1">
    <property type="nucleotide sequence ID" value="NZ_JBELQC010000001.1"/>
</dbReference>
<evidence type="ECO:0000313" key="3">
    <source>
        <dbReference type="Proteomes" id="UP001629244"/>
    </source>
</evidence>
<keyword evidence="3" id="KW-1185">Reference proteome</keyword>
<accession>A0ABW8YJV0</accession>
<evidence type="ECO:0000259" key="1">
    <source>
        <dbReference type="Pfam" id="PF01814"/>
    </source>
</evidence>
<proteinExistence type="predicted"/>
<dbReference type="EMBL" id="JBELQC010000001">
    <property type="protein sequence ID" value="MFL9839737.1"/>
    <property type="molecule type" value="Genomic_DNA"/>
</dbReference>
<dbReference type="InterPro" id="IPR012312">
    <property type="entry name" value="Hemerythrin-like"/>
</dbReference>
<dbReference type="Gene3D" id="1.20.120.520">
    <property type="entry name" value="nmb1532 protein domain like"/>
    <property type="match status" value="1"/>
</dbReference>
<feature type="domain" description="Hemerythrin-like" evidence="1">
    <location>
        <begin position="4"/>
        <end position="130"/>
    </location>
</feature>
<name>A0ABW8YJV0_9SPHN</name>
<dbReference type="Proteomes" id="UP001629244">
    <property type="component" value="Unassembled WGS sequence"/>
</dbReference>
<dbReference type="Pfam" id="PF01814">
    <property type="entry name" value="Hemerythrin"/>
    <property type="match status" value="1"/>
</dbReference>
<sequence>MASVERLINEHARISARGDALLRSAGTESAMMLRTMIVGLDTELAAHLATEDLEVYPQLLSHGDLAQREATAIALADFDKLAGDWRAYVDEWTADEIDGDRELFVEASKQVLSALSARIRIENELLYPLALRCGTITLREAGARISAG</sequence>
<evidence type="ECO:0000313" key="2">
    <source>
        <dbReference type="EMBL" id="MFL9839737.1"/>
    </source>
</evidence>
<reference evidence="2 3" key="1">
    <citation type="submission" date="2024-06" db="EMBL/GenBank/DDBJ databases">
        <authorList>
            <person name="Kaempfer P."/>
            <person name="Viver T."/>
        </authorList>
    </citation>
    <scope>NUCLEOTIDE SEQUENCE [LARGE SCALE GENOMIC DNA]</scope>
    <source>
        <strain evidence="2 3">ST-64</strain>
    </source>
</reference>
<protein>
    <submittedName>
        <fullName evidence="2">Hemerythrin domain-containing protein</fullName>
    </submittedName>
</protein>
<organism evidence="2 3">
    <name type="scientific">Sphingomonas plantiphila</name>
    <dbReference type="NCBI Taxonomy" id="3163295"/>
    <lineage>
        <taxon>Bacteria</taxon>
        <taxon>Pseudomonadati</taxon>
        <taxon>Pseudomonadota</taxon>
        <taxon>Alphaproteobacteria</taxon>
        <taxon>Sphingomonadales</taxon>
        <taxon>Sphingomonadaceae</taxon>
        <taxon>Sphingomonas</taxon>
    </lineage>
</organism>
<gene>
    <name evidence="2" type="ORF">ABS767_02070</name>
</gene>